<dbReference type="EnsemblPlants" id="AET2Gv20752300.1">
    <property type="protein sequence ID" value="AET2Gv20752300.1"/>
    <property type="gene ID" value="AET2Gv20752300"/>
</dbReference>
<evidence type="ECO:0000313" key="2">
    <source>
        <dbReference type="EnsemblPlants" id="AET2Gv20752300.1"/>
    </source>
</evidence>
<dbReference type="PANTHER" id="PTHR34708">
    <property type="entry name" value="OS07G0440000 PROTEIN"/>
    <property type="match status" value="1"/>
</dbReference>
<dbReference type="AlphaFoldDB" id="A0A453C6U6"/>
<evidence type="ECO:0000313" key="3">
    <source>
        <dbReference type="Proteomes" id="UP000015105"/>
    </source>
</evidence>
<organism evidence="2 3">
    <name type="scientific">Aegilops tauschii subsp. strangulata</name>
    <name type="common">Goatgrass</name>
    <dbReference type="NCBI Taxonomy" id="200361"/>
    <lineage>
        <taxon>Eukaryota</taxon>
        <taxon>Viridiplantae</taxon>
        <taxon>Streptophyta</taxon>
        <taxon>Embryophyta</taxon>
        <taxon>Tracheophyta</taxon>
        <taxon>Spermatophyta</taxon>
        <taxon>Magnoliopsida</taxon>
        <taxon>Liliopsida</taxon>
        <taxon>Poales</taxon>
        <taxon>Poaceae</taxon>
        <taxon>BOP clade</taxon>
        <taxon>Pooideae</taxon>
        <taxon>Triticodae</taxon>
        <taxon>Triticeae</taxon>
        <taxon>Triticinae</taxon>
        <taxon>Aegilops</taxon>
    </lineage>
</organism>
<dbReference type="InterPro" id="IPR005174">
    <property type="entry name" value="KIB1-4_b-propeller"/>
</dbReference>
<reference evidence="3" key="1">
    <citation type="journal article" date="2014" name="Science">
        <title>Ancient hybridizations among the ancestral genomes of bread wheat.</title>
        <authorList>
            <consortium name="International Wheat Genome Sequencing Consortium,"/>
            <person name="Marcussen T."/>
            <person name="Sandve S.R."/>
            <person name="Heier L."/>
            <person name="Spannagl M."/>
            <person name="Pfeifer M."/>
            <person name="Jakobsen K.S."/>
            <person name="Wulff B.B."/>
            <person name="Steuernagel B."/>
            <person name="Mayer K.F."/>
            <person name="Olsen O.A."/>
        </authorList>
    </citation>
    <scope>NUCLEOTIDE SEQUENCE [LARGE SCALE GENOMIC DNA]</scope>
    <source>
        <strain evidence="3">cv. AL8/78</strain>
    </source>
</reference>
<protein>
    <recommendedName>
        <fullName evidence="1">KIB1-4 beta-propeller domain-containing protein</fullName>
    </recommendedName>
</protein>
<feature type="domain" description="KIB1-4 beta-propeller" evidence="1">
    <location>
        <begin position="272"/>
        <end position="375"/>
    </location>
</feature>
<proteinExistence type="predicted"/>
<dbReference type="Proteomes" id="UP000015105">
    <property type="component" value="Chromosome 2D"/>
</dbReference>
<dbReference type="PANTHER" id="PTHR34708:SF1">
    <property type="entry name" value="OS08G0126400 PROTEIN"/>
    <property type="match status" value="1"/>
</dbReference>
<dbReference type="Pfam" id="PF03478">
    <property type="entry name" value="Beta-prop_KIB1-4"/>
    <property type="match status" value="2"/>
</dbReference>
<reference evidence="3" key="2">
    <citation type="journal article" date="2017" name="Nat. Plants">
        <title>The Aegilops tauschii genome reveals multiple impacts of transposons.</title>
        <authorList>
            <person name="Zhao G."/>
            <person name="Zou C."/>
            <person name="Li K."/>
            <person name="Wang K."/>
            <person name="Li T."/>
            <person name="Gao L."/>
            <person name="Zhang X."/>
            <person name="Wang H."/>
            <person name="Yang Z."/>
            <person name="Liu X."/>
            <person name="Jiang W."/>
            <person name="Mao L."/>
            <person name="Kong X."/>
            <person name="Jiao Y."/>
            <person name="Jia J."/>
        </authorList>
    </citation>
    <scope>NUCLEOTIDE SEQUENCE [LARGE SCALE GENOMIC DNA]</scope>
    <source>
        <strain evidence="3">cv. AL8/78</strain>
    </source>
</reference>
<keyword evidence="3" id="KW-1185">Reference proteome</keyword>
<reference evidence="2" key="3">
    <citation type="journal article" date="2017" name="Nature">
        <title>Genome sequence of the progenitor of the wheat D genome Aegilops tauschii.</title>
        <authorList>
            <person name="Luo M.C."/>
            <person name="Gu Y.Q."/>
            <person name="Puiu D."/>
            <person name="Wang H."/>
            <person name="Twardziok S.O."/>
            <person name="Deal K.R."/>
            <person name="Huo N."/>
            <person name="Zhu T."/>
            <person name="Wang L."/>
            <person name="Wang Y."/>
            <person name="McGuire P.E."/>
            <person name="Liu S."/>
            <person name="Long H."/>
            <person name="Ramasamy R.K."/>
            <person name="Rodriguez J.C."/>
            <person name="Van S.L."/>
            <person name="Yuan L."/>
            <person name="Wang Z."/>
            <person name="Xia Z."/>
            <person name="Xiao L."/>
            <person name="Anderson O.D."/>
            <person name="Ouyang S."/>
            <person name="Liang Y."/>
            <person name="Zimin A.V."/>
            <person name="Pertea G."/>
            <person name="Qi P."/>
            <person name="Bennetzen J.L."/>
            <person name="Dai X."/>
            <person name="Dawson M.W."/>
            <person name="Muller H.G."/>
            <person name="Kugler K."/>
            <person name="Rivarola-Duarte L."/>
            <person name="Spannagl M."/>
            <person name="Mayer K.F.X."/>
            <person name="Lu F.H."/>
            <person name="Bevan M.W."/>
            <person name="Leroy P."/>
            <person name="Li P."/>
            <person name="You F.M."/>
            <person name="Sun Q."/>
            <person name="Liu Z."/>
            <person name="Lyons E."/>
            <person name="Wicker T."/>
            <person name="Salzberg S.L."/>
            <person name="Devos K.M."/>
            <person name="Dvorak J."/>
        </authorList>
    </citation>
    <scope>NUCLEOTIDE SEQUENCE [LARGE SCALE GENOMIC DNA]</scope>
    <source>
        <strain evidence="2">cv. AL8/78</strain>
    </source>
</reference>
<feature type="domain" description="KIB1-4 beta-propeller" evidence="1">
    <location>
        <begin position="92"/>
        <end position="167"/>
    </location>
</feature>
<name>A0A453C6U6_AEGTS</name>
<sequence length="444" mass="49825">MRALAAVPVAPRRPRRRQVLPVRRVAPHPPLLRAQEHPLGGPMRRLQQRLARPLRLPLRRPEHVQPLQPHHRHGDPSAAADLREPLGLQARLRAHNPARDDFAAAAICDIDRLAYVTAGARRWAILDPVRLSSGDQLADVVYHEKGRVYCLTRYGDVHVLRLPERRRRKPIVVEDPAGPSEPEMPLGRPALSLQGRRQRNLRMLCYEHRRWREQQLPIATMKATFCQDVFMPLRRVPPGSVGPDLNAPATVEPMLSESNLPFDPATCFAAPYNTVSVFTSAKNLVFCDGNLYQIWRNASCTVTLQLPGGGHRRVAENEILVLRYYPRRQPCWDAVTDLGGYSVFVGRNNAVSMYAEDVPGLKGNCVYWIGGRGRDQGMVFDMGTGRSTPCLPVAGAGVVPGPPQSTICWYFLSDIVNNCNISAGRKVYQTRARVRAEREQDLED</sequence>
<evidence type="ECO:0000259" key="1">
    <source>
        <dbReference type="Pfam" id="PF03478"/>
    </source>
</evidence>
<dbReference type="Gramene" id="AET2Gv20752300.1">
    <property type="protein sequence ID" value="AET2Gv20752300.1"/>
    <property type="gene ID" value="AET2Gv20752300"/>
</dbReference>
<reference evidence="2" key="5">
    <citation type="journal article" date="2021" name="G3 (Bethesda)">
        <title>Aegilops tauschii genome assembly Aet v5.0 features greater sequence contiguity and improved annotation.</title>
        <authorList>
            <person name="Wang L."/>
            <person name="Zhu T."/>
            <person name="Rodriguez J.C."/>
            <person name="Deal K.R."/>
            <person name="Dubcovsky J."/>
            <person name="McGuire P.E."/>
            <person name="Lux T."/>
            <person name="Spannagl M."/>
            <person name="Mayer K.F.X."/>
            <person name="Baldrich P."/>
            <person name="Meyers B.C."/>
            <person name="Huo N."/>
            <person name="Gu Y.Q."/>
            <person name="Zhou H."/>
            <person name="Devos K.M."/>
            <person name="Bennetzen J.L."/>
            <person name="Unver T."/>
            <person name="Budak H."/>
            <person name="Gulick P.J."/>
            <person name="Galiba G."/>
            <person name="Kalapos B."/>
            <person name="Nelson D.R."/>
            <person name="Li P."/>
            <person name="You F.M."/>
            <person name="Luo M.C."/>
            <person name="Dvorak J."/>
        </authorList>
    </citation>
    <scope>NUCLEOTIDE SEQUENCE [LARGE SCALE GENOMIC DNA]</scope>
    <source>
        <strain evidence="2">cv. AL8/78</strain>
    </source>
</reference>
<reference evidence="2" key="4">
    <citation type="submission" date="2019-03" db="UniProtKB">
        <authorList>
            <consortium name="EnsemblPlants"/>
        </authorList>
    </citation>
    <scope>IDENTIFICATION</scope>
</reference>
<accession>A0A453C6U6</accession>